<keyword evidence="3" id="KW-1185">Reference proteome</keyword>
<proteinExistence type="predicted"/>
<protein>
    <submittedName>
        <fullName evidence="2">DUF4168 domain-containing protein</fullName>
    </submittedName>
</protein>
<reference evidence="2 3" key="1">
    <citation type="submission" date="2023-01" db="EMBL/GenBank/DDBJ databases">
        <title>Novel diversity within Roseofilum (Cyanobacteria; Desertifilaceae) from marine benthic mats with descriptions of four novel species.</title>
        <authorList>
            <person name="Wang Y."/>
            <person name="Berthold D.E."/>
            <person name="Hu J."/>
            <person name="Lefler F.W."/>
            <person name="Laughinghouse H.D. IV."/>
        </authorList>
    </citation>
    <scope>NUCLEOTIDE SEQUENCE [LARGE SCALE GENOMIC DNA]</scope>
    <source>
        <strain evidence="2 3">BLCC-M143</strain>
    </source>
</reference>
<gene>
    <name evidence="2" type="ORF">PMH09_17630</name>
</gene>
<dbReference type="Proteomes" id="UP001232992">
    <property type="component" value="Unassembled WGS sequence"/>
</dbReference>
<feature type="domain" description="DUF4168" evidence="1">
    <location>
        <begin position="59"/>
        <end position="152"/>
    </location>
</feature>
<name>A0ABT7C0N1_9CYAN</name>
<dbReference type="EMBL" id="JAQOSQ010000024">
    <property type="protein sequence ID" value="MDJ1185010.1"/>
    <property type="molecule type" value="Genomic_DNA"/>
</dbReference>
<dbReference type="RefSeq" id="WP_283759663.1">
    <property type="nucleotide sequence ID" value="NZ_JAQOSQ010000024.1"/>
</dbReference>
<accession>A0ABT7C0N1</accession>
<dbReference type="Pfam" id="PF13767">
    <property type="entry name" value="DUF4168"/>
    <property type="match status" value="1"/>
</dbReference>
<dbReference type="InterPro" id="IPR025433">
    <property type="entry name" value="DUF4168"/>
</dbReference>
<organism evidence="2 3">
    <name type="scientific">Roseofilum casamattae BLCC-M143</name>
    <dbReference type="NCBI Taxonomy" id="3022442"/>
    <lineage>
        <taxon>Bacteria</taxon>
        <taxon>Bacillati</taxon>
        <taxon>Cyanobacteriota</taxon>
        <taxon>Cyanophyceae</taxon>
        <taxon>Desertifilales</taxon>
        <taxon>Desertifilaceae</taxon>
        <taxon>Roseofilum</taxon>
        <taxon>Roseofilum casamattae</taxon>
    </lineage>
</organism>
<sequence length="165" mass="17768">MVLRVLERLNQFNQNIRWGGYGTIAAFAIATLALTGCGSGAEDATETPDETVAPVTVTPEEVQNYATAILEIEPAREVALGRVQTLMEDGVAPIVTCNQPESLKELSNEAREAIVTFCTQAREIGASYGFTPARFNAITSNLPADATLKEQVTQALIQQQTREAP</sequence>
<comment type="caution">
    <text evidence="2">The sequence shown here is derived from an EMBL/GenBank/DDBJ whole genome shotgun (WGS) entry which is preliminary data.</text>
</comment>
<evidence type="ECO:0000313" key="2">
    <source>
        <dbReference type="EMBL" id="MDJ1185010.1"/>
    </source>
</evidence>
<evidence type="ECO:0000313" key="3">
    <source>
        <dbReference type="Proteomes" id="UP001232992"/>
    </source>
</evidence>
<evidence type="ECO:0000259" key="1">
    <source>
        <dbReference type="Pfam" id="PF13767"/>
    </source>
</evidence>